<comment type="caution">
    <text evidence="2">The sequence shown here is derived from an EMBL/GenBank/DDBJ whole genome shotgun (WGS) entry which is preliminary data.</text>
</comment>
<dbReference type="PROSITE" id="PS50075">
    <property type="entry name" value="CARRIER"/>
    <property type="match status" value="1"/>
</dbReference>
<gene>
    <name evidence="2" type="ORF">ASZ90_008118</name>
</gene>
<name>A0A0W8FMQ2_9ZZZZ</name>
<dbReference type="Gene3D" id="1.10.1200.10">
    <property type="entry name" value="ACP-like"/>
    <property type="match status" value="1"/>
</dbReference>
<accession>A0A0W8FMQ2</accession>
<dbReference type="EMBL" id="LNQE01000986">
    <property type="protein sequence ID" value="KUG22100.1"/>
    <property type="molecule type" value="Genomic_DNA"/>
</dbReference>
<evidence type="ECO:0000259" key="1">
    <source>
        <dbReference type="PROSITE" id="PS50075"/>
    </source>
</evidence>
<feature type="domain" description="Carrier" evidence="1">
    <location>
        <begin position="1"/>
        <end position="80"/>
    </location>
</feature>
<protein>
    <submittedName>
        <fullName evidence="2">Acyl carrier protein</fullName>
    </submittedName>
</protein>
<evidence type="ECO:0000313" key="2">
    <source>
        <dbReference type="EMBL" id="KUG22100.1"/>
    </source>
</evidence>
<dbReference type="SUPFAM" id="SSF47336">
    <property type="entry name" value="ACP-like"/>
    <property type="match status" value="1"/>
</dbReference>
<dbReference type="AlphaFoldDB" id="A0A0W8FMQ2"/>
<dbReference type="Pfam" id="PF00550">
    <property type="entry name" value="PP-binding"/>
    <property type="match status" value="1"/>
</dbReference>
<dbReference type="InterPro" id="IPR009081">
    <property type="entry name" value="PP-bd_ACP"/>
</dbReference>
<dbReference type="InterPro" id="IPR036736">
    <property type="entry name" value="ACP-like_sf"/>
</dbReference>
<organism evidence="2">
    <name type="scientific">hydrocarbon metagenome</name>
    <dbReference type="NCBI Taxonomy" id="938273"/>
    <lineage>
        <taxon>unclassified sequences</taxon>
        <taxon>metagenomes</taxon>
        <taxon>ecological metagenomes</taxon>
    </lineage>
</organism>
<reference evidence="2" key="1">
    <citation type="journal article" date="2015" name="Proc. Natl. Acad. Sci. U.S.A.">
        <title>Networks of energetic and metabolic interactions define dynamics in microbial communities.</title>
        <authorList>
            <person name="Embree M."/>
            <person name="Liu J.K."/>
            <person name="Al-Bassam M.M."/>
            <person name="Zengler K."/>
        </authorList>
    </citation>
    <scope>NUCLEOTIDE SEQUENCE</scope>
</reference>
<sequence length="84" mass="9761">MDYQTIRKKIIDIIADIAVDEDLSSIDDNIKLREQLDLDSMDFLDIVMELKKRHKIEVLQEDYPKLATLKSCVEYLGPKLSFSS</sequence>
<proteinExistence type="predicted"/>